<keyword evidence="4" id="KW-1185">Reference proteome</keyword>
<evidence type="ECO:0000313" key="4">
    <source>
        <dbReference type="Proteomes" id="UP000474159"/>
    </source>
</evidence>
<evidence type="ECO:0000256" key="1">
    <source>
        <dbReference type="SAM" id="MobiDB-lite"/>
    </source>
</evidence>
<name>A0A6L3STM2_9HYPH</name>
<evidence type="ECO:0000313" key="3">
    <source>
        <dbReference type="EMBL" id="KAB1072549.1"/>
    </source>
</evidence>
<dbReference type="AlphaFoldDB" id="A0A6L3STM2"/>
<feature type="region of interest" description="Disordered" evidence="1">
    <location>
        <begin position="785"/>
        <end position="810"/>
    </location>
</feature>
<keyword evidence="2" id="KW-1133">Transmembrane helix</keyword>
<feature type="region of interest" description="Disordered" evidence="1">
    <location>
        <begin position="165"/>
        <end position="198"/>
    </location>
</feature>
<gene>
    <name evidence="3" type="ORF">F6X53_28100</name>
</gene>
<reference evidence="3 4" key="1">
    <citation type="submission" date="2019-09" db="EMBL/GenBank/DDBJ databases">
        <title>YIM 48816 draft genome.</title>
        <authorList>
            <person name="Jiang L."/>
        </authorList>
    </citation>
    <scope>NUCLEOTIDE SEQUENCE [LARGE SCALE GENOMIC DNA]</scope>
    <source>
        <strain evidence="3 4">YIM 48816</strain>
    </source>
</reference>
<dbReference type="RefSeq" id="WP_151004611.1">
    <property type="nucleotide sequence ID" value="NZ_BPQY01000271.1"/>
</dbReference>
<dbReference type="EMBL" id="VZZK01000048">
    <property type="protein sequence ID" value="KAB1072549.1"/>
    <property type="molecule type" value="Genomic_DNA"/>
</dbReference>
<feature type="transmembrane region" description="Helical" evidence="2">
    <location>
        <begin position="617"/>
        <end position="637"/>
    </location>
</feature>
<accession>A0A6L3STM2</accession>
<feature type="transmembrane region" description="Helical" evidence="2">
    <location>
        <begin position="586"/>
        <end position="605"/>
    </location>
</feature>
<protein>
    <recommendedName>
        <fullName evidence="5">Phage tail tape measure protein domain-containing protein</fullName>
    </recommendedName>
</protein>
<keyword evidence="2" id="KW-0472">Membrane</keyword>
<evidence type="ECO:0000256" key="2">
    <source>
        <dbReference type="SAM" id="Phobius"/>
    </source>
</evidence>
<keyword evidence="2" id="KW-0812">Transmembrane</keyword>
<proteinExistence type="predicted"/>
<feature type="compositionally biased region" description="Basic residues" evidence="1">
    <location>
        <begin position="181"/>
        <end position="191"/>
    </location>
</feature>
<sequence length="873" mass="90195">MSSDVYNIQTVLSIGGSLAPELAKILKNMNEVDKAAKAVERSIGRWSTPIDRTVTSMGRLSREMANVQRSTSQVEREVAKTTKAMAGLRAPATGMDREMAKWAAAIGRPLAEMRTMRSTTQGVASAARGVSRSIDSWANRINSAAAAMRRMSAAAANIHIPNIPRGVGGGAGTGGFGTGPSRRRAQSRQHRTHEGSHLSGALGVYGGLTTLEWLAEQGAGGVREDIRAKNAGLSPAEIAALSQRASELSRQYPSLSKLGVREQGRLLIPNVGDYGTASELLPEYMRGQVALQTAGGVDQGSKDMERMARFIDLIGRSRSAGDTRSLIDGFVRTRQLDAEAVSANDFVNAAQNAGSAGKALSVDMWSSVMPALFMQQKGSRTGTDVASAFQNTVLGRGTDESILAQYDEGWRTGTKWKVGKNGKRKLISDGSLVDEALYSSNFHEWNKKNVIPKMVAKGMLPEAYGRGDYRQDLTDAQRVAGTKYIAERFSNRRGASLHTMDILEIGQIEAIIKRLRAAAGTTDVLGDQTRDPMVAGKSVVTQGGNVGSALANPAIPDLVEQANRLSAALGGAADTLEKHPVAAQTGFGTGLAVGGGLTAAGMFGLMRMAAPLFANPIGLAIGAGATVTIAAVTIPWGKIYDAAPPGVKGALDWMGKGATMAAEAEGGALSGEIAANQARRNRGTAGLGLTPENIKAAQDRLNVTAGPGALASAQAAAAATGQAADELVRAAQRVHPPMLDAAKGFSDVAGAANGVPGALNQAARAISGFVGRILGGLNAGATAGPPALPGAKPPTGGASQSGGAPATPGKSAVIYRGGSTIASTPVTMTLNNRVLGRTVIQHVVAEADTRNGTQGFDDNTLKTPVGHSAPILA</sequence>
<comment type="caution">
    <text evidence="3">The sequence shown here is derived from an EMBL/GenBank/DDBJ whole genome shotgun (WGS) entry which is preliminary data.</text>
</comment>
<evidence type="ECO:0008006" key="5">
    <source>
        <dbReference type="Google" id="ProtNLM"/>
    </source>
</evidence>
<feature type="compositionally biased region" description="Gly residues" evidence="1">
    <location>
        <begin position="166"/>
        <end position="178"/>
    </location>
</feature>
<feature type="region of interest" description="Disordered" evidence="1">
    <location>
        <begin position="850"/>
        <end position="873"/>
    </location>
</feature>
<organism evidence="3 4">
    <name type="scientific">Methylobacterium soli</name>
    <dbReference type="NCBI Taxonomy" id="553447"/>
    <lineage>
        <taxon>Bacteria</taxon>
        <taxon>Pseudomonadati</taxon>
        <taxon>Pseudomonadota</taxon>
        <taxon>Alphaproteobacteria</taxon>
        <taxon>Hyphomicrobiales</taxon>
        <taxon>Methylobacteriaceae</taxon>
        <taxon>Methylobacterium</taxon>
    </lineage>
</organism>
<dbReference type="Gene3D" id="1.10.287.950">
    <property type="entry name" value="Methyl-accepting chemotaxis protein"/>
    <property type="match status" value="1"/>
</dbReference>
<dbReference type="Proteomes" id="UP000474159">
    <property type="component" value="Unassembled WGS sequence"/>
</dbReference>
<dbReference type="OrthoDB" id="8196417at2"/>